<feature type="domain" description="2EXR" evidence="1">
    <location>
        <begin position="2"/>
        <end position="122"/>
    </location>
</feature>
<dbReference type="Proteomes" id="UP000732380">
    <property type="component" value="Unassembled WGS sequence"/>
</dbReference>
<proteinExistence type="predicted"/>
<evidence type="ECO:0000313" key="3">
    <source>
        <dbReference type="Proteomes" id="UP000732380"/>
    </source>
</evidence>
<dbReference type="InterPro" id="IPR045518">
    <property type="entry name" value="2EXR"/>
</dbReference>
<evidence type="ECO:0000259" key="1">
    <source>
        <dbReference type="Pfam" id="PF20150"/>
    </source>
</evidence>
<keyword evidence="3" id="KW-1185">Reference proteome</keyword>
<comment type="caution">
    <text evidence="2">The sequence shown here is derived from an EMBL/GenBank/DDBJ whole genome shotgun (WGS) entry which is preliminary data.</text>
</comment>
<accession>A0A9P7PXM4</accession>
<dbReference type="AlphaFoldDB" id="A0A9P7PXM4"/>
<gene>
    <name evidence="2" type="ORF">E4U13_005641</name>
</gene>
<protein>
    <recommendedName>
        <fullName evidence="1">2EXR domain-containing protein</fullName>
    </recommendedName>
</protein>
<name>A0A9P7PXM4_9HYPO</name>
<dbReference type="Pfam" id="PF20150">
    <property type="entry name" value="2EXR"/>
    <property type="match status" value="1"/>
</dbReference>
<dbReference type="EMBL" id="SRQM01000464">
    <property type="protein sequence ID" value="KAG6109880.1"/>
    <property type="molecule type" value="Genomic_DNA"/>
</dbReference>
<evidence type="ECO:0000313" key="2">
    <source>
        <dbReference type="EMBL" id="KAG6109880.1"/>
    </source>
</evidence>
<organism evidence="2 3">
    <name type="scientific">Claviceps humidiphila</name>
    <dbReference type="NCBI Taxonomy" id="1294629"/>
    <lineage>
        <taxon>Eukaryota</taxon>
        <taxon>Fungi</taxon>
        <taxon>Dikarya</taxon>
        <taxon>Ascomycota</taxon>
        <taxon>Pezizomycotina</taxon>
        <taxon>Sordariomycetes</taxon>
        <taxon>Hypocreomycetidae</taxon>
        <taxon>Hypocreales</taxon>
        <taxon>Clavicipitaceae</taxon>
        <taxon>Claviceps</taxon>
    </lineage>
</organism>
<sequence>MFPFFSSLAPELRHHIWRLSLPNDIGPALHYYHGKGYWRVRKVEEHRPTYRPGYRDEEMEFRTDLIDPEVQFYLPQFFVNHEAHDIAVAWLRQQGGKFVLSRGKAQKMYHFIRPFNAERDILYIPHDKWDQFIDEPSDRLFESSRLVPGVDVVHKAIRFAVAEKLFYDPVMLQCLPEINARWFAEPGKLFVISGTQPKRMGTPAERDSGHRVWWEMEGEENGALVWNKKKRRFVIQKGAKPFDKERMWLFERLEDLASIGLQDSMLDNACETMEIRAVSIVRRQAP</sequence>
<reference evidence="2 3" key="1">
    <citation type="journal article" date="2020" name="bioRxiv">
        <title>Whole genome comparisons of ergot fungi reveals the divergence and evolution of species within the genus Claviceps are the result of varying mechanisms driving genome evolution and host range expansion.</title>
        <authorList>
            <person name="Wyka S.A."/>
            <person name="Mondo S.J."/>
            <person name="Liu M."/>
            <person name="Dettman J."/>
            <person name="Nalam V."/>
            <person name="Broders K.D."/>
        </authorList>
    </citation>
    <scope>NUCLEOTIDE SEQUENCE [LARGE SCALE GENOMIC DNA]</scope>
    <source>
        <strain evidence="2 3">LM576</strain>
    </source>
</reference>